<dbReference type="RefSeq" id="WP_137402970.1">
    <property type="nucleotide sequence ID" value="NZ_BMIU01000014.1"/>
</dbReference>
<keyword evidence="3" id="KW-1185">Reference proteome</keyword>
<evidence type="ECO:0000313" key="2">
    <source>
        <dbReference type="EMBL" id="GGF38567.1"/>
    </source>
</evidence>
<name>A0ABQ1V6U9_9BACT</name>
<evidence type="ECO:0000313" key="3">
    <source>
        <dbReference type="Proteomes" id="UP000647339"/>
    </source>
</evidence>
<gene>
    <name evidence="2" type="ORF">GCM10011339_28950</name>
</gene>
<proteinExistence type="predicted"/>
<feature type="domain" description="MobA/VirD2-like nuclease" evidence="1">
    <location>
        <begin position="17"/>
        <end position="151"/>
    </location>
</feature>
<accession>A0ABQ1V6U9</accession>
<sequence length="437" mass="50065">MVVRISTGKNIHGILQYNKQKLKTGDAKLIMAHGFGTDGKTRTFQQKLQRFKALTDQNKRVKTNSIHISLNFSPNDKLDENQLKEITMDYMQRIGFGLQPFLVYQHFDAGHQHVHLVSTNIQHGGNRIETHNLGKTLSEKARKAIEKERGLTPAKGQRNRIPIRDLEKAVYGKSPSKETIDSVVTPILTHYNFTSFAQFNTLLKEFNVEAVQGEPGTRMYQNKGLVYSILDEKGNRVGNSIKASKLYDKPTMKTLERQFKSSKYRRDRLVPSAQNSLLHALQIARQSPNPLQQFHRQLRKNLLRARFHTNADGRVYGLTILDFGQRAVFKATELDRSLSGHKLMMKLDADYAQKMNPGIKISDDQVLSWKMPLDNDWIMDRGNSHSPNGSTLSDINEIIVATIIKAVDILITPELRIAPPEPYEIKRKKKRKRRYIQ</sequence>
<dbReference type="Pfam" id="PF03432">
    <property type="entry name" value="Relaxase"/>
    <property type="match status" value="1"/>
</dbReference>
<comment type="caution">
    <text evidence="2">The sequence shown here is derived from an EMBL/GenBank/DDBJ whole genome shotgun (WGS) entry which is preliminary data.</text>
</comment>
<dbReference type="EMBL" id="BMIU01000014">
    <property type="protein sequence ID" value="GGF38567.1"/>
    <property type="molecule type" value="Genomic_DNA"/>
</dbReference>
<reference evidence="3" key="1">
    <citation type="journal article" date="2019" name="Int. J. Syst. Evol. Microbiol.">
        <title>The Global Catalogue of Microorganisms (GCM) 10K type strain sequencing project: providing services to taxonomists for standard genome sequencing and annotation.</title>
        <authorList>
            <consortium name="The Broad Institute Genomics Platform"/>
            <consortium name="The Broad Institute Genome Sequencing Center for Infectious Disease"/>
            <person name="Wu L."/>
            <person name="Ma J."/>
        </authorList>
    </citation>
    <scope>NUCLEOTIDE SEQUENCE [LARGE SCALE GENOMIC DNA]</scope>
    <source>
        <strain evidence="3">CGMCC 1.15407</strain>
    </source>
</reference>
<organism evidence="2 3">
    <name type="scientific">Echinicola rosea</name>
    <dbReference type="NCBI Taxonomy" id="1807691"/>
    <lineage>
        <taxon>Bacteria</taxon>
        <taxon>Pseudomonadati</taxon>
        <taxon>Bacteroidota</taxon>
        <taxon>Cytophagia</taxon>
        <taxon>Cytophagales</taxon>
        <taxon>Cyclobacteriaceae</taxon>
        <taxon>Echinicola</taxon>
    </lineage>
</organism>
<dbReference type="Proteomes" id="UP000647339">
    <property type="component" value="Unassembled WGS sequence"/>
</dbReference>
<dbReference type="InterPro" id="IPR005094">
    <property type="entry name" value="Endonuclease_MobA/VirD2"/>
</dbReference>
<evidence type="ECO:0000259" key="1">
    <source>
        <dbReference type="Pfam" id="PF03432"/>
    </source>
</evidence>
<protein>
    <submittedName>
        <fullName evidence="2">Relaxase</fullName>
    </submittedName>
</protein>